<name>A0A1M5J5J6_9BACT</name>
<gene>
    <name evidence="1" type="ORF">SAMN02745206_01889</name>
    <name evidence="2" type="ORF">SAMN02745206_03738</name>
</gene>
<sequence>MIPFKTDPIQFRQRQLFPTYIFDLLPKDHPCFVFDDIFQMLDTSSVEEQYSP</sequence>
<keyword evidence="3" id="KW-1185">Reference proteome</keyword>
<dbReference type="EMBL" id="FQVB01000067">
    <property type="protein sequence ID" value="SHG35856.1"/>
    <property type="molecule type" value="Genomic_DNA"/>
</dbReference>
<dbReference type="EMBL" id="FQVB01000016">
    <property type="protein sequence ID" value="SHF38734.1"/>
    <property type="molecule type" value="Genomic_DNA"/>
</dbReference>
<protein>
    <submittedName>
        <fullName evidence="2">Uncharacterized protein</fullName>
    </submittedName>
</protein>
<reference evidence="2" key="2">
    <citation type="submission" date="2016-11" db="EMBL/GenBank/DDBJ databases">
        <authorList>
            <person name="Jaros S."/>
            <person name="Januszkiewicz K."/>
            <person name="Wedrychowicz H."/>
        </authorList>
    </citation>
    <scope>NUCLEOTIDE SEQUENCE [LARGE SCALE GENOMIC DNA]</scope>
    <source>
        <strain evidence="2">DSM 9756</strain>
    </source>
</reference>
<dbReference type="Proteomes" id="UP000184076">
    <property type="component" value="Unassembled WGS sequence"/>
</dbReference>
<evidence type="ECO:0000313" key="1">
    <source>
        <dbReference type="EMBL" id="SHF38734.1"/>
    </source>
</evidence>
<organism evidence="2 3">
    <name type="scientific">Desulfacinum infernum DSM 9756</name>
    <dbReference type="NCBI Taxonomy" id="1121391"/>
    <lineage>
        <taxon>Bacteria</taxon>
        <taxon>Pseudomonadati</taxon>
        <taxon>Thermodesulfobacteriota</taxon>
        <taxon>Syntrophobacteria</taxon>
        <taxon>Syntrophobacterales</taxon>
        <taxon>Syntrophobacteraceae</taxon>
        <taxon>Desulfacinum</taxon>
    </lineage>
</organism>
<dbReference type="AlphaFoldDB" id="A0A1M5J5J6"/>
<reference evidence="3" key="1">
    <citation type="submission" date="2016-11" db="EMBL/GenBank/DDBJ databases">
        <authorList>
            <person name="Varghese N."/>
            <person name="Submissions S."/>
        </authorList>
    </citation>
    <scope>NUCLEOTIDE SEQUENCE [LARGE SCALE GENOMIC DNA]</scope>
    <source>
        <strain evidence="3">DSM 9756</strain>
    </source>
</reference>
<evidence type="ECO:0000313" key="3">
    <source>
        <dbReference type="Proteomes" id="UP000184076"/>
    </source>
</evidence>
<proteinExistence type="predicted"/>
<accession>A0A1M5J5J6</accession>
<feature type="non-terminal residue" evidence="2">
    <location>
        <position position="52"/>
    </location>
</feature>
<evidence type="ECO:0000313" key="2">
    <source>
        <dbReference type="EMBL" id="SHG35856.1"/>
    </source>
</evidence>